<evidence type="ECO:0000313" key="2">
    <source>
        <dbReference type="Proteomes" id="UP001153678"/>
    </source>
</evidence>
<proteinExistence type="predicted"/>
<reference evidence="1" key="1">
    <citation type="submission" date="2022-08" db="EMBL/GenBank/DDBJ databases">
        <authorList>
            <person name="Kallberg Y."/>
            <person name="Tangrot J."/>
            <person name="Rosling A."/>
        </authorList>
    </citation>
    <scope>NUCLEOTIDE SEQUENCE</scope>
    <source>
        <strain evidence="1">Wild A</strain>
    </source>
</reference>
<dbReference type="EMBL" id="CAMKVN010000385">
    <property type="protein sequence ID" value="CAI2167356.1"/>
    <property type="molecule type" value="Genomic_DNA"/>
</dbReference>
<gene>
    <name evidence="1" type="ORF">FWILDA_LOCUS3033</name>
</gene>
<dbReference type="SUPFAM" id="SSF46689">
    <property type="entry name" value="Homeodomain-like"/>
    <property type="match status" value="1"/>
</dbReference>
<protein>
    <submittedName>
        <fullName evidence="1">11841_t:CDS:1</fullName>
    </submittedName>
</protein>
<accession>A0A9W4WJW9</accession>
<dbReference type="AlphaFoldDB" id="A0A9W4WJW9"/>
<sequence length="228" mass="26659">MNRQWLFSGDDDEVILACIKEMERTGVVHGRYKRIETEFSSRFTAKQIRNHYLNALDPALCHCALKEEEKRFIKDWIRCNMTPDGKIKWQKLRLEMEKEFHCLKSDNKIKNYYYSNKRRLDKQRTSDLPTDDDVNTTFTSDEFEFDDDVTMTCAAPSPKDDFDDDVIMTCSGPSIDFDIMPSLELFSLKSMESSYNHNNNVMASITHTPFDHSLTLPSIYLDSKETCI</sequence>
<dbReference type="Proteomes" id="UP001153678">
    <property type="component" value="Unassembled WGS sequence"/>
</dbReference>
<name>A0A9W4WJW9_9GLOM</name>
<evidence type="ECO:0000313" key="1">
    <source>
        <dbReference type="EMBL" id="CAI2167356.1"/>
    </source>
</evidence>
<comment type="caution">
    <text evidence="1">The sequence shown here is derived from an EMBL/GenBank/DDBJ whole genome shotgun (WGS) entry which is preliminary data.</text>
</comment>
<organism evidence="1 2">
    <name type="scientific">Funneliformis geosporum</name>
    <dbReference type="NCBI Taxonomy" id="1117311"/>
    <lineage>
        <taxon>Eukaryota</taxon>
        <taxon>Fungi</taxon>
        <taxon>Fungi incertae sedis</taxon>
        <taxon>Mucoromycota</taxon>
        <taxon>Glomeromycotina</taxon>
        <taxon>Glomeromycetes</taxon>
        <taxon>Glomerales</taxon>
        <taxon>Glomeraceae</taxon>
        <taxon>Funneliformis</taxon>
    </lineage>
</organism>
<dbReference type="OrthoDB" id="2143914at2759"/>
<keyword evidence="2" id="KW-1185">Reference proteome</keyword>
<dbReference type="InterPro" id="IPR009057">
    <property type="entry name" value="Homeodomain-like_sf"/>
</dbReference>